<feature type="transmembrane region" description="Helical" evidence="1">
    <location>
        <begin position="38"/>
        <end position="58"/>
    </location>
</feature>
<dbReference type="EMBL" id="CAADFO010000088">
    <property type="protein sequence ID" value="VFK31614.1"/>
    <property type="molecule type" value="Genomic_DNA"/>
</dbReference>
<dbReference type="AlphaFoldDB" id="A0A451B7U9"/>
<proteinExistence type="predicted"/>
<feature type="transmembrane region" description="Helical" evidence="1">
    <location>
        <begin position="70"/>
        <end position="88"/>
    </location>
</feature>
<reference evidence="4" key="1">
    <citation type="submission" date="2019-02" db="EMBL/GenBank/DDBJ databases">
        <authorList>
            <person name="Gruber-Vodicka R. H."/>
            <person name="Seah K. B. B."/>
        </authorList>
    </citation>
    <scope>NUCLEOTIDE SEQUENCE</scope>
    <source>
        <strain evidence="3">BECK_BZ197</strain>
        <strain evidence="4">BECK_BZ198</strain>
        <strain evidence="2">BECK_BZ199</strain>
    </source>
</reference>
<evidence type="ECO:0000313" key="2">
    <source>
        <dbReference type="EMBL" id="VFK27533.1"/>
    </source>
</evidence>
<name>A0A451B7U9_9GAMM</name>
<evidence type="ECO:0000313" key="4">
    <source>
        <dbReference type="EMBL" id="VFK74344.1"/>
    </source>
</evidence>
<gene>
    <name evidence="3" type="ORF">BECKMB1821G_GA0114241_10889</name>
    <name evidence="4" type="ORF">BECKMB1821H_GA0114242_100374</name>
    <name evidence="2" type="ORF">BECKMB1821I_GA0114274_100374</name>
</gene>
<dbReference type="EMBL" id="CAADGH010000003">
    <property type="protein sequence ID" value="VFK74344.1"/>
    <property type="molecule type" value="Genomic_DNA"/>
</dbReference>
<sequence length="110" mass="12279">MPFDLTATWITIALIGAGIFFVLELLWKKDIDVINSAVIFSVIYAIYQGYLLIEAALIGDPNNLPKTWRAYLGFAGVVVIGLSLQYIVKTFRKIIAKPGNKKEINNDNEC</sequence>
<keyword evidence="1" id="KW-0812">Transmembrane</keyword>
<keyword evidence="1" id="KW-0472">Membrane</keyword>
<dbReference type="EMBL" id="CAADFQ010000003">
    <property type="protein sequence ID" value="VFK27533.1"/>
    <property type="molecule type" value="Genomic_DNA"/>
</dbReference>
<keyword evidence="1" id="KW-1133">Transmembrane helix</keyword>
<organism evidence="4">
    <name type="scientific">Candidatus Kentrum sp. MB</name>
    <dbReference type="NCBI Taxonomy" id="2138164"/>
    <lineage>
        <taxon>Bacteria</taxon>
        <taxon>Pseudomonadati</taxon>
        <taxon>Pseudomonadota</taxon>
        <taxon>Gammaproteobacteria</taxon>
        <taxon>Candidatus Kentrum</taxon>
    </lineage>
</organism>
<evidence type="ECO:0000313" key="3">
    <source>
        <dbReference type="EMBL" id="VFK31614.1"/>
    </source>
</evidence>
<evidence type="ECO:0000256" key="1">
    <source>
        <dbReference type="SAM" id="Phobius"/>
    </source>
</evidence>
<protein>
    <submittedName>
        <fullName evidence="4">Uncharacterized protein</fullName>
    </submittedName>
</protein>
<feature type="transmembrane region" description="Helical" evidence="1">
    <location>
        <begin position="6"/>
        <end position="26"/>
    </location>
</feature>
<accession>A0A451B7U9</accession>